<evidence type="ECO:0000313" key="1">
    <source>
        <dbReference type="EMBL" id="RKH48258.1"/>
    </source>
</evidence>
<dbReference type="Pfam" id="PF09535">
    <property type="entry name" value="Gmx_para_CXXCG"/>
    <property type="match status" value="1"/>
</dbReference>
<proteinExistence type="predicted"/>
<dbReference type="AlphaFoldDB" id="A0A3A8NVM1"/>
<evidence type="ECO:0008006" key="3">
    <source>
        <dbReference type="Google" id="ProtNLM"/>
    </source>
</evidence>
<dbReference type="EMBL" id="RAWG01000002">
    <property type="protein sequence ID" value="RKH48258.1"/>
    <property type="molecule type" value="Genomic_DNA"/>
</dbReference>
<sequence length="237" mass="26332">MRYFELRESTDATPWTGEFRARRQWGLPGVACPTCHAEWSGVLSHPAVDLSRLPERQAFETPRLEPYAEYARLAEQVRSLLPPGALLQPGCTFGPLRGTAQGRFGPVTVFPSWEIFLREDVLTSFRASPLRGLVPVQAELSFPTKDSQQLHELQLIPTGRLHEACLPVGRPPPCATCGRQGFRVPPKRWLDAGSLPADLDIFRLEDAVTLIIATERFVEALRALGPSDVGILEIEAR</sequence>
<name>A0A3A8NVM1_9BACT</name>
<dbReference type="Proteomes" id="UP000273405">
    <property type="component" value="Unassembled WGS sequence"/>
</dbReference>
<organism evidence="1 2">
    <name type="scientific">Corallococcus sicarius</name>
    <dbReference type="NCBI Taxonomy" id="2316726"/>
    <lineage>
        <taxon>Bacteria</taxon>
        <taxon>Pseudomonadati</taxon>
        <taxon>Myxococcota</taxon>
        <taxon>Myxococcia</taxon>
        <taxon>Myxococcales</taxon>
        <taxon>Cystobacterineae</taxon>
        <taxon>Myxococcaceae</taxon>
        <taxon>Corallococcus</taxon>
    </lineage>
</organism>
<evidence type="ECO:0000313" key="2">
    <source>
        <dbReference type="Proteomes" id="UP000273405"/>
    </source>
</evidence>
<protein>
    <recommendedName>
        <fullName evidence="3">Myxococcus xanthus double-CXXCG motif paralogous family</fullName>
    </recommendedName>
</protein>
<dbReference type="NCBIfam" id="TIGR02264">
    <property type="entry name" value="gmx_para_CXXCG"/>
    <property type="match status" value="1"/>
</dbReference>
<keyword evidence="2" id="KW-1185">Reference proteome</keyword>
<dbReference type="RefSeq" id="WP_120623281.1">
    <property type="nucleotide sequence ID" value="NZ_RAWG01000002.1"/>
</dbReference>
<dbReference type="InterPro" id="IPR011750">
    <property type="entry name" value="Gmx_para_CXXCG"/>
</dbReference>
<reference evidence="2" key="1">
    <citation type="submission" date="2018-09" db="EMBL/GenBank/DDBJ databases">
        <authorList>
            <person name="Livingstone P.G."/>
            <person name="Whitworth D.E."/>
        </authorList>
    </citation>
    <scope>NUCLEOTIDE SEQUENCE [LARGE SCALE GENOMIC DNA]</scope>
    <source>
        <strain evidence="2">CA040B</strain>
    </source>
</reference>
<dbReference type="OrthoDB" id="5513099at2"/>
<gene>
    <name evidence="1" type="ORF">D7X12_00430</name>
</gene>
<accession>A0A3A8NVM1</accession>
<comment type="caution">
    <text evidence="1">The sequence shown here is derived from an EMBL/GenBank/DDBJ whole genome shotgun (WGS) entry which is preliminary data.</text>
</comment>